<evidence type="ECO:0000313" key="4">
    <source>
        <dbReference type="Proteomes" id="UP001652621"/>
    </source>
</evidence>
<feature type="chain" id="PRO_5044561474" evidence="2">
    <location>
        <begin position="22"/>
        <end position="149"/>
    </location>
</feature>
<dbReference type="Proteomes" id="UP001652621">
    <property type="component" value="Unplaced"/>
</dbReference>
<feature type="signal peptide" evidence="2">
    <location>
        <begin position="1"/>
        <end position="21"/>
    </location>
</feature>
<dbReference type="PANTHER" id="PTHR11857">
    <property type="entry name" value="ODORANT BINDING PROTEIN-RELATED"/>
    <property type="match status" value="1"/>
</dbReference>
<sequence>MAKFWMSLAVMCAIGAVVVQGGFDKKEAIAKFMTKASDCKTNVGAADVDMEELIERKPASTMEGKCLRACLMKKFEVMNDSGKFVADVALKHVEKVTDGAVDKMQVASEIINACADIEVSSDHCQAAEDYGKCFKQQANAHGINENYQF</sequence>
<dbReference type="eggNOG" id="ENOG502T2AN">
    <property type="taxonomic scope" value="Eukaryota"/>
</dbReference>
<dbReference type="CDD" id="cd23992">
    <property type="entry name" value="PBP_GOBP"/>
    <property type="match status" value="1"/>
</dbReference>
<dbReference type="VEuPathDB" id="VectorBase:MDOMA2_003576"/>
<evidence type="ECO:0000256" key="1">
    <source>
        <dbReference type="ARBA" id="ARBA00022729"/>
    </source>
</evidence>
<dbReference type="GeneID" id="101896603"/>
<dbReference type="SMART" id="SM00708">
    <property type="entry name" value="PhBP"/>
    <property type="match status" value="1"/>
</dbReference>
<evidence type="ECO:0000313" key="5">
    <source>
        <dbReference type="RefSeq" id="XP_005190164.1"/>
    </source>
</evidence>
<dbReference type="EnsemblMetazoa" id="MDOA013340-RA">
    <property type="protein sequence ID" value="MDOA013340-PA"/>
    <property type="gene ID" value="MDOA013340"/>
</dbReference>
<protein>
    <submittedName>
        <fullName evidence="5">General odorant-binding protein 28a-like</fullName>
    </submittedName>
</protein>
<name>A0A1I8NAT5_MUSDO</name>
<accession>A0A1I8NAT5</accession>
<keyword evidence="4" id="KW-1185">Reference proteome</keyword>
<dbReference type="SUPFAM" id="SSF47565">
    <property type="entry name" value="Insect pheromone/odorant-binding proteins"/>
    <property type="match status" value="1"/>
</dbReference>
<dbReference type="Pfam" id="PF01395">
    <property type="entry name" value="PBP_GOBP"/>
    <property type="match status" value="1"/>
</dbReference>
<dbReference type="AlphaFoldDB" id="A0A1I8NAT5"/>
<reference evidence="5" key="2">
    <citation type="submission" date="2025-04" db="UniProtKB">
        <authorList>
            <consortium name="RefSeq"/>
        </authorList>
    </citation>
    <scope>IDENTIFICATION</scope>
    <source>
        <strain evidence="5">Aabys</strain>
    </source>
</reference>
<evidence type="ECO:0000256" key="2">
    <source>
        <dbReference type="SAM" id="SignalP"/>
    </source>
</evidence>
<dbReference type="PANTHER" id="PTHR11857:SF42">
    <property type="entry name" value="GENERAL ODORANT-BINDING PROTEIN 19D-RELATED"/>
    <property type="match status" value="1"/>
</dbReference>
<dbReference type="InterPro" id="IPR006170">
    <property type="entry name" value="PBP/GOBP"/>
</dbReference>
<dbReference type="InterPro" id="IPR036728">
    <property type="entry name" value="PBP_GOBP_sf"/>
</dbReference>
<dbReference type="RefSeq" id="XP_005190164.1">
    <property type="nucleotide sequence ID" value="XM_005190107.3"/>
</dbReference>
<dbReference type="VEuPathDB" id="VectorBase:MDOA013340"/>
<evidence type="ECO:0000313" key="3">
    <source>
        <dbReference type="EnsemblMetazoa" id="MDOA013340-PA"/>
    </source>
</evidence>
<dbReference type="OrthoDB" id="6595846at2759"/>
<dbReference type="KEGG" id="mde:101896603"/>
<dbReference type="GO" id="GO:0005615">
    <property type="term" value="C:extracellular space"/>
    <property type="evidence" value="ECO:0007669"/>
    <property type="project" value="TreeGrafter"/>
</dbReference>
<keyword evidence="1 2" id="KW-0732">Signal</keyword>
<dbReference type="Gene3D" id="1.10.238.20">
    <property type="entry name" value="Pheromone/general odorant binding protein domain"/>
    <property type="match status" value="1"/>
</dbReference>
<reference evidence="3" key="1">
    <citation type="submission" date="2020-05" db="UniProtKB">
        <authorList>
            <consortium name="EnsemblMetazoa"/>
        </authorList>
    </citation>
    <scope>IDENTIFICATION</scope>
    <source>
        <strain evidence="3">Aabys</strain>
    </source>
</reference>
<dbReference type="GO" id="GO:0007608">
    <property type="term" value="P:sensory perception of smell"/>
    <property type="evidence" value="ECO:0007669"/>
    <property type="project" value="TreeGrafter"/>
</dbReference>
<proteinExistence type="predicted"/>
<gene>
    <name evidence="3" type="primary">101896603</name>
    <name evidence="5" type="synonym">LOC101896603</name>
</gene>
<dbReference type="GO" id="GO:0005549">
    <property type="term" value="F:odorant binding"/>
    <property type="evidence" value="ECO:0007669"/>
    <property type="project" value="InterPro"/>
</dbReference>
<organism evidence="3">
    <name type="scientific">Musca domestica</name>
    <name type="common">House fly</name>
    <dbReference type="NCBI Taxonomy" id="7370"/>
    <lineage>
        <taxon>Eukaryota</taxon>
        <taxon>Metazoa</taxon>
        <taxon>Ecdysozoa</taxon>
        <taxon>Arthropoda</taxon>
        <taxon>Hexapoda</taxon>
        <taxon>Insecta</taxon>
        <taxon>Pterygota</taxon>
        <taxon>Neoptera</taxon>
        <taxon>Endopterygota</taxon>
        <taxon>Diptera</taxon>
        <taxon>Brachycera</taxon>
        <taxon>Muscomorpha</taxon>
        <taxon>Muscoidea</taxon>
        <taxon>Muscidae</taxon>
        <taxon>Musca</taxon>
    </lineage>
</organism>